<dbReference type="PANTHER" id="PTHR42085:SF8">
    <property type="entry name" value="F-BOX DOMAIN-CONTAINING PROTEIN"/>
    <property type="match status" value="1"/>
</dbReference>
<name>A0A4U0WRF0_9PEZI</name>
<feature type="region of interest" description="Disordered" evidence="1">
    <location>
        <begin position="16"/>
        <end position="117"/>
    </location>
</feature>
<evidence type="ECO:0000313" key="2">
    <source>
        <dbReference type="EMBL" id="TKA65288.1"/>
    </source>
</evidence>
<dbReference type="OrthoDB" id="5372935at2759"/>
<dbReference type="Proteomes" id="UP000308768">
    <property type="component" value="Unassembled WGS sequence"/>
</dbReference>
<keyword evidence="3" id="KW-1185">Reference proteome</keyword>
<organism evidence="2 3">
    <name type="scientific">Cryomyces minteri</name>
    <dbReference type="NCBI Taxonomy" id="331657"/>
    <lineage>
        <taxon>Eukaryota</taxon>
        <taxon>Fungi</taxon>
        <taxon>Dikarya</taxon>
        <taxon>Ascomycota</taxon>
        <taxon>Pezizomycotina</taxon>
        <taxon>Dothideomycetes</taxon>
        <taxon>Dothideomycetes incertae sedis</taxon>
        <taxon>Cryomyces</taxon>
    </lineage>
</organism>
<dbReference type="AlphaFoldDB" id="A0A4U0WRF0"/>
<dbReference type="EMBL" id="NAJN01001157">
    <property type="protein sequence ID" value="TKA65288.1"/>
    <property type="molecule type" value="Genomic_DNA"/>
</dbReference>
<protein>
    <submittedName>
        <fullName evidence="2">Uncharacterized protein</fullName>
    </submittedName>
</protein>
<gene>
    <name evidence="2" type="ORF">B0A49_09182</name>
</gene>
<feature type="compositionally biased region" description="Basic residues" evidence="1">
    <location>
        <begin position="47"/>
        <end position="57"/>
    </location>
</feature>
<dbReference type="InterPro" id="IPR038883">
    <property type="entry name" value="AN11006-like"/>
</dbReference>
<sequence length="448" mass="51056">MSARPVFKKYKAMVSQPSRFAAVRQPPKRAASPELGDEDFDIVYNKRTGRPIRKGAGRKSLDPEYLDSTELVLGDSGDERSNDEEDLPMNEHTGARPPKLTKRKRTPSPTPTPLSPVRYDDVFAREIRPALQGLESGAEAPSISLMINFPSEHRGPLVVNLDVAKLISQYYKQRNANSAVAKELTNSSFSTSTSKVAKRVVGKTTSAAQTTKVGFLSLPGELRNHIYRILFVDENPFNISKPDNFCRSGSLLSTCRQVYLEGRTVLYSENKFIFERQIRTRAIYYQPQWIEVGFKDVRRFLTNIGPANIALIRDLSLCFEDTMPSGSPHLKTAEQRRYVHDEHVLECLKMLGRSSQLKKISLHFYGKKFLATTDYRFLERLKCIKADDVQVFSDPRTVFWQIKVHPDIKSALIKEMTREERMFPVDPVVVNESTDTEEEDPSDDDYMF</sequence>
<comment type="caution">
    <text evidence="2">The sequence shown here is derived from an EMBL/GenBank/DDBJ whole genome shotgun (WGS) entry which is preliminary data.</text>
</comment>
<feature type="compositionally biased region" description="Acidic residues" evidence="1">
    <location>
        <begin position="434"/>
        <end position="448"/>
    </location>
</feature>
<dbReference type="PANTHER" id="PTHR42085">
    <property type="entry name" value="F-BOX DOMAIN-CONTAINING PROTEIN"/>
    <property type="match status" value="1"/>
</dbReference>
<evidence type="ECO:0000256" key="1">
    <source>
        <dbReference type="SAM" id="MobiDB-lite"/>
    </source>
</evidence>
<dbReference type="STRING" id="331657.A0A4U0WRF0"/>
<feature type="region of interest" description="Disordered" evidence="1">
    <location>
        <begin position="426"/>
        <end position="448"/>
    </location>
</feature>
<evidence type="ECO:0000313" key="3">
    <source>
        <dbReference type="Proteomes" id="UP000308768"/>
    </source>
</evidence>
<reference evidence="2 3" key="1">
    <citation type="submission" date="2017-03" db="EMBL/GenBank/DDBJ databases">
        <title>Genomes of endolithic fungi from Antarctica.</title>
        <authorList>
            <person name="Coleine C."/>
            <person name="Masonjones S."/>
            <person name="Stajich J.E."/>
        </authorList>
    </citation>
    <scope>NUCLEOTIDE SEQUENCE [LARGE SCALE GENOMIC DNA]</scope>
    <source>
        <strain evidence="2 3">CCFEE 5187</strain>
    </source>
</reference>
<proteinExistence type="predicted"/>
<accession>A0A4U0WRF0</accession>